<proteinExistence type="predicted"/>
<dbReference type="InterPro" id="IPR008969">
    <property type="entry name" value="CarboxyPept-like_regulatory"/>
</dbReference>
<name>A0A4Q7N5M1_9BACT</name>
<evidence type="ECO:0000313" key="3">
    <source>
        <dbReference type="Proteomes" id="UP000293874"/>
    </source>
</evidence>
<evidence type="ECO:0008006" key="4">
    <source>
        <dbReference type="Google" id="ProtNLM"/>
    </source>
</evidence>
<protein>
    <recommendedName>
        <fullName evidence="4">Carboxypeptidase family protein</fullName>
    </recommendedName>
</protein>
<keyword evidence="3" id="KW-1185">Reference proteome</keyword>
<dbReference type="Proteomes" id="UP000293874">
    <property type="component" value="Unassembled WGS sequence"/>
</dbReference>
<dbReference type="AlphaFoldDB" id="A0A4Q7N5M1"/>
<comment type="caution">
    <text evidence="2">The sequence shown here is derived from an EMBL/GenBank/DDBJ whole genome shotgun (WGS) entry which is preliminary data.</text>
</comment>
<accession>A0A4Q7N5M1</accession>
<reference evidence="2 3" key="1">
    <citation type="submission" date="2019-02" db="EMBL/GenBank/DDBJ databases">
        <title>Genomic Encyclopedia of Type Strains, Phase IV (KMG-IV): sequencing the most valuable type-strain genomes for metagenomic binning, comparative biology and taxonomic classification.</title>
        <authorList>
            <person name="Goeker M."/>
        </authorList>
    </citation>
    <scope>NUCLEOTIDE SEQUENCE [LARGE SCALE GENOMIC DNA]</scope>
    <source>
        <strain evidence="2 3">DSM 18116</strain>
    </source>
</reference>
<dbReference type="SUPFAM" id="SSF49464">
    <property type="entry name" value="Carboxypeptidase regulatory domain-like"/>
    <property type="match status" value="1"/>
</dbReference>
<organism evidence="2 3">
    <name type="scientific">Pseudobacter ginsenosidimutans</name>
    <dbReference type="NCBI Taxonomy" id="661488"/>
    <lineage>
        <taxon>Bacteria</taxon>
        <taxon>Pseudomonadati</taxon>
        <taxon>Bacteroidota</taxon>
        <taxon>Chitinophagia</taxon>
        <taxon>Chitinophagales</taxon>
        <taxon>Chitinophagaceae</taxon>
        <taxon>Pseudobacter</taxon>
    </lineage>
</organism>
<feature type="signal peptide" evidence="1">
    <location>
        <begin position="1"/>
        <end position="20"/>
    </location>
</feature>
<sequence>MKSKLLIPALLAYTLIQGIACNKSDSVSNPDPVTPPPSPWEKVVTSVSGRIFDEVGLPVNGAVVTAGTSTATTDINGSFSFKDASLYKSGGFISVEKSGYLAGKRTFQVESKDQHYVSIRLIKKQATQTFNAGSGGTITAADGTTLKFEPGSILNASNNSNYTGTVTILFQIIDPTNPDFAENQPGSVLARSRAGNLYGTMARNLMYVELTGSNGEKLKLNEAMPATFTLPIAPAEFDAAPATLTISSLNDSTGVWQEESIVLKQLNGYLGKVNHFSYWNFHTNFNYAEVTAIIKTPGNISVPHAFVSLGYTFENRSAASYGYSDTAGVVKLIMPRNAIGELEVKSRCGDLLHEANLGKIGVSKTLDTIRIAYAPGTITFTGTAVNCSANPVANGQVYITVDNQTYTAAVTNGNYSLQIIRCSGTSTSANIKVVDLSNSQFREVSKTVTTGNVTVDPIEVCVP</sequence>
<evidence type="ECO:0000256" key="1">
    <source>
        <dbReference type="SAM" id="SignalP"/>
    </source>
</evidence>
<dbReference type="RefSeq" id="WP_130540652.1">
    <property type="nucleotide sequence ID" value="NZ_CP042431.1"/>
</dbReference>
<feature type="chain" id="PRO_5020579562" description="Carboxypeptidase family protein" evidence="1">
    <location>
        <begin position="21"/>
        <end position="463"/>
    </location>
</feature>
<dbReference type="EMBL" id="SGXA01000001">
    <property type="protein sequence ID" value="RZS76348.1"/>
    <property type="molecule type" value="Genomic_DNA"/>
</dbReference>
<gene>
    <name evidence="2" type="ORF">EV199_2231</name>
</gene>
<dbReference type="OrthoDB" id="973965at2"/>
<keyword evidence="1" id="KW-0732">Signal</keyword>
<evidence type="ECO:0000313" key="2">
    <source>
        <dbReference type="EMBL" id="RZS76348.1"/>
    </source>
</evidence>
<dbReference type="Gene3D" id="2.60.40.1120">
    <property type="entry name" value="Carboxypeptidase-like, regulatory domain"/>
    <property type="match status" value="1"/>
</dbReference>